<sequence length="49" mass="5699">MDIKEAHIDNRQEHLDLLYFPTLFPTGQYGERHPKSKLSGTNFIILVNT</sequence>
<name>A0A1X7TDK9_AMPQE</name>
<dbReference type="AlphaFoldDB" id="A0A1X7TDK9"/>
<protein>
    <submittedName>
        <fullName evidence="1">Uncharacterized protein</fullName>
    </submittedName>
</protein>
<reference evidence="1" key="1">
    <citation type="submission" date="2017-05" db="UniProtKB">
        <authorList>
            <consortium name="EnsemblMetazoa"/>
        </authorList>
    </citation>
    <scope>IDENTIFICATION</scope>
</reference>
<evidence type="ECO:0000313" key="1">
    <source>
        <dbReference type="EnsemblMetazoa" id="Aqu2.1.12439_001"/>
    </source>
</evidence>
<organism evidence="1">
    <name type="scientific">Amphimedon queenslandica</name>
    <name type="common">Sponge</name>
    <dbReference type="NCBI Taxonomy" id="400682"/>
    <lineage>
        <taxon>Eukaryota</taxon>
        <taxon>Metazoa</taxon>
        <taxon>Porifera</taxon>
        <taxon>Demospongiae</taxon>
        <taxon>Heteroscleromorpha</taxon>
        <taxon>Haplosclerida</taxon>
        <taxon>Niphatidae</taxon>
        <taxon>Amphimedon</taxon>
    </lineage>
</organism>
<dbReference type="EnsemblMetazoa" id="Aqu2.1.12439_001">
    <property type="protein sequence ID" value="Aqu2.1.12439_001"/>
    <property type="gene ID" value="Aqu2.1.12439"/>
</dbReference>
<dbReference type="InParanoid" id="A0A1X7TDK9"/>
<proteinExistence type="predicted"/>
<accession>A0A1X7TDK9</accession>